<dbReference type="EMBL" id="SJPW01000003">
    <property type="protein sequence ID" value="TWU56826.1"/>
    <property type="molecule type" value="Genomic_DNA"/>
</dbReference>
<reference evidence="2 3" key="1">
    <citation type="submission" date="2019-02" db="EMBL/GenBank/DDBJ databases">
        <title>Deep-cultivation of Planctomycetes and their phenomic and genomic characterization uncovers novel biology.</title>
        <authorList>
            <person name="Wiegand S."/>
            <person name="Jogler M."/>
            <person name="Boedeker C."/>
            <person name="Pinto D."/>
            <person name="Vollmers J."/>
            <person name="Rivas-Marin E."/>
            <person name="Kohn T."/>
            <person name="Peeters S.H."/>
            <person name="Heuer A."/>
            <person name="Rast P."/>
            <person name="Oberbeckmann S."/>
            <person name="Bunk B."/>
            <person name="Jeske O."/>
            <person name="Meyerdierks A."/>
            <person name="Storesund J.E."/>
            <person name="Kallscheuer N."/>
            <person name="Luecker S."/>
            <person name="Lage O.M."/>
            <person name="Pohl T."/>
            <person name="Merkel B.J."/>
            <person name="Hornburger P."/>
            <person name="Mueller R.-W."/>
            <person name="Bruemmer F."/>
            <person name="Labrenz M."/>
            <person name="Spormann A.M."/>
            <person name="Op Den Camp H."/>
            <person name="Overmann J."/>
            <person name="Amann R."/>
            <person name="Jetten M.S.M."/>
            <person name="Mascher T."/>
            <person name="Medema M.H."/>
            <person name="Devos D.P."/>
            <person name="Kaster A.-K."/>
            <person name="Ovreas L."/>
            <person name="Rohde M."/>
            <person name="Galperin M.Y."/>
            <person name="Jogler C."/>
        </authorList>
    </citation>
    <scope>NUCLEOTIDE SEQUENCE [LARGE SCALE GENOMIC DNA]</scope>
    <source>
        <strain evidence="2 3">Poly51</strain>
    </source>
</reference>
<dbReference type="OrthoDB" id="277268at2"/>
<keyword evidence="1" id="KW-1133">Transmembrane helix</keyword>
<organism evidence="2 3">
    <name type="scientific">Rubripirellula tenax</name>
    <dbReference type="NCBI Taxonomy" id="2528015"/>
    <lineage>
        <taxon>Bacteria</taxon>
        <taxon>Pseudomonadati</taxon>
        <taxon>Planctomycetota</taxon>
        <taxon>Planctomycetia</taxon>
        <taxon>Pirellulales</taxon>
        <taxon>Pirellulaceae</taxon>
        <taxon>Rubripirellula</taxon>
    </lineage>
</organism>
<dbReference type="SUPFAM" id="SSF54523">
    <property type="entry name" value="Pili subunits"/>
    <property type="match status" value="1"/>
</dbReference>
<keyword evidence="1" id="KW-0812">Transmembrane</keyword>
<protein>
    <recommendedName>
        <fullName evidence="4">Prepilin-type N-terminal cleavage/methylation domain-containing protein</fullName>
    </recommendedName>
</protein>
<dbReference type="Pfam" id="PF07963">
    <property type="entry name" value="N_methyl"/>
    <property type="match status" value="1"/>
</dbReference>
<proteinExistence type="predicted"/>
<evidence type="ECO:0000313" key="3">
    <source>
        <dbReference type="Proteomes" id="UP000318288"/>
    </source>
</evidence>
<accession>A0A5C6F9J8</accession>
<dbReference type="InterPro" id="IPR012902">
    <property type="entry name" value="N_methyl_site"/>
</dbReference>
<dbReference type="RefSeq" id="WP_146458186.1">
    <property type="nucleotide sequence ID" value="NZ_SJPW01000003.1"/>
</dbReference>
<dbReference type="Gene3D" id="3.30.700.10">
    <property type="entry name" value="Glycoprotein, Type 4 Pilin"/>
    <property type="match status" value="1"/>
</dbReference>
<dbReference type="InterPro" id="IPR045584">
    <property type="entry name" value="Pilin-like"/>
</dbReference>
<keyword evidence="1" id="KW-0472">Membrane</keyword>
<dbReference type="AlphaFoldDB" id="A0A5C6F9J8"/>
<feature type="transmembrane region" description="Helical" evidence="1">
    <location>
        <begin position="12"/>
        <end position="34"/>
    </location>
</feature>
<comment type="caution">
    <text evidence="2">The sequence shown here is derived from an EMBL/GenBank/DDBJ whole genome shotgun (WGS) entry which is preliminary data.</text>
</comment>
<dbReference type="Proteomes" id="UP000318288">
    <property type="component" value="Unassembled WGS sequence"/>
</dbReference>
<evidence type="ECO:0000313" key="2">
    <source>
        <dbReference type="EMBL" id="TWU56826.1"/>
    </source>
</evidence>
<evidence type="ECO:0000256" key="1">
    <source>
        <dbReference type="SAM" id="Phobius"/>
    </source>
</evidence>
<gene>
    <name evidence="2" type="ORF">Poly51_27430</name>
</gene>
<evidence type="ECO:0008006" key="4">
    <source>
        <dbReference type="Google" id="ProtNLM"/>
    </source>
</evidence>
<name>A0A5C6F9J8_9BACT</name>
<sequence>MPVSRSPRRAFSLVELLAAVMIAAIVATIAISQYRTPGDTAHSRSCELCRETVQTEVRRFTDTTSSSPSSDLRQLTSTEYWGGPLPTCPVTGNAFQLDRSGTVVCSTHK</sequence>
<dbReference type="NCBIfam" id="TIGR02532">
    <property type="entry name" value="IV_pilin_GFxxxE"/>
    <property type="match status" value="1"/>
</dbReference>
<keyword evidence="3" id="KW-1185">Reference proteome</keyword>